<reference evidence="1 2" key="1">
    <citation type="submission" date="2019-12" db="EMBL/GenBank/DDBJ databases">
        <authorList>
            <person name="Huq M.A."/>
        </authorList>
    </citation>
    <scope>NUCLEOTIDE SEQUENCE [LARGE SCALE GENOMIC DNA]</scope>
    <source>
        <strain evidence="1 2">MAH-25</strain>
    </source>
</reference>
<keyword evidence="2" id="KW-1185">Reference proteome</keyword>
<organism evidence="1 2">
    <name type="scientific">Ramlibacter pinisoli</name>
    <dbReference type="NCBI Taxonomy" id="2682844"/>
    <lineage>
        <taxon>Bacteria</taxon>
        <taxon>Pseudomonadati</taxon>
        <taxon>Pseudomonadota</taxon>
        <taxon>Betaproteobacteria</taxon>
        <taxon>Burkholderiales</taxon>
        <taxon>Comamonadaceae</taxon>
        <taxon>Ramlibacter</taxon>
    </lineage>
</organism>
<dbReference type="InterPro" id="IPR011990">
    <property type="entry name" value="TPR-like_helical_dom_sf"/>
</dbReference>
<dbReference type="Gene3D" id="1.25.40.10">
    <property type="entry name" value="Tetratricopeptide repeat domain"/>
    <property type="match status" value="1"/>
</dbReference>
<dbReference type="SUPFAM" id="SSF48452">
    <property type="entry name" value="TPR-like"/>
    <property type="match status" value="1"/>
</dbReference>
<protein>
    <recommendedName>
        <fullName evidence="3">Tetratricopeptide repeat protein</fullName>
    </recommendedName>
</protein>
<proteinExistence type="predicted"/>
<evidence type="ECO:0000313" key="2">
    <source>
        <dbReference type="Proteomes" id="UP000469385"/>
    </source>
</evidence>
<dbReference type="EMBL" id="WSEL01000003">
    <property type="protein sequence ID" value="MVQ29163.1"/>
    <property type="molecule type" value="Genomic_DNA"/>
</dbReference>
<accession>A0A6N8ITE2</accession>
<comment type="caution">
    <text evidence="1">The sequence shown here is derived from an EMBL/GenBank/DDBJ whole genome shotgun (WGS) entry which is preliminary data.</text>
</comment>
<name>A0A6N8ITE2_9BURK</name>
<gene>
    <name evidence="1" type="ORF">GON04_06885</name>
</gene>
<dbReference type="RefSeq" id="WP_157397196.1">
    <property type="nucleotide sequence ID" value="NZ_WSEL01000003.1"/>
</dbReference>
<dbReference type="AlphaFoldDB" id="A0A6N8ITE2"/>
<sequence length="187" mass="19612">MDHETRYRDLLEQGLQASRDQRGAAAIELFALASDVAPAEGMPHFLMASEHAAEGRTEAAERAFANAVLLAPGFHLARYQLGLLQFSSERAGAALVTWQPLLDLPAGQPLGHFVRGFAALARDGFGAALDEFRLGLACSEGQPALAADIERVVAAVQKLAPPADGSPPPADAAAGHVLLSAYARGLH</sequence>
<evidence type="ECO:0008006" key="3">
    <source>
        <dbReference type="Google" id="ProtNLM"/>
    </source>
</evidence>
<evidence type="ECO:0000313" key="1">
    <source>
        <dbReference type="EMBL" id="MVQ29163.1"/>
    </source>
</evidence>
<dbReference type="Proteomes" id="UP000469385">
    <property type="component" value="Unassembled WGS sequence"/>
</dbReference>